<dbReference type="PANTHER" id="PTHR38457:SF1">
    <property type="entry name" value="REGULATOR ABRB-RELATED"/>
    <property type="match status" value="1"/>
</dbReference>
<dbReference type="RefSeq" id="WP_136164586.1">
    <property type="nucleotide sequence ID" value="NZ_KZ819071.1"/>
</dbReference>
<dbReference type="PIRSF" id="PIRSF038991">
    <property type="entry name" value="Protein_AbrB"/>
    <property type="match status" value="1"/>
</dbReference>
<dbReference type="NCBIfam" id="TIGR03082">
    <property type="entry name" value="Gneg_AbrB_dup"/>
    <property type="match status" value="1"/>
</dbReference>
<feature type="transmembrane region" description="Helical" evidence="1">
    <location>
        <begin position="293"/>
        <end position="312"/>
    </location>
</feature>
<dbReference type="EMBL" id="QDKH01000001">
    <property type="protein sequence ID" value="PWC19518.1"/>
    <property type="molecule type" value="Genomic_DNA"/>
</dbReference>
<keyword evidence="3" id="KW-1185">Reference proteome</keyword>
<dbReference type="InterPro" id="IPR007820">
    <property type="entry name" value="AbrB_fam"/>
</dbReference>
<dbReference type="GO" id="GO:0010468">
    <property type="term" value="P:regulation of gene expression"/>
    <property type="evidence" value="ECO:0007669"/>
    <property type="project" value="InterPro"/>
</dbReference>
<dbReference type="AlphaFoldDB" id="A0A2U1UCY6"/>
<feature type="transmembrane region" description="Helical" evidence="1">
    <location>
        <begin position="172"/>
        <end position="194"/>
    </location>
</feature>
<evidence type="ECO:0008006" key="4">
    <source>
        <dbReference type="Google" id="ProtNLM"/>
    </source>
</evidence>
<sequence>MNTLAGGLFFSLLCLLAAGLSGALLSHVGMPLGWFFGALLSAALLQRYRPAWRIHDAVRDLARITLGVLIGASFAPDIFSRLAQFWLLTPLVLLYTGGMLLVGSGFFRRYAHFDRRTAFFSAIPGGLTEMLTFSTQVGADTRAIVVTHLTRFVVIMAGISLISSIAERPAEFAAVPATPLTLAGAGWLLACGLAGGLMARALRIRLGLLLFPLLLSAGVHAAGLTAPASSPALLALCQMVIGLVSGSKLSGLRQGSTRDLLVAAGFWALLLFVLTLAAAAGGTTLMDQSLLTLLLAVIPGGITEISVLALALGADMTLVMTAQLSRQVGILLFIQLFLHRMAASPAAGDEPPGGKQP</sequence>
<protein>
    <recommendedName>
        <fullName evidence="4">AbrB family transcriptional regulator</fullName>
    </recommendedName>
</protein>
<dbReference type="GO" id="GO:0016020">
    <property type="term" value="C:membrane"/>
    <property type="evidence" value="ECO:0007669"/>
    <property type="project" value="InterPro"/>
</dbReference>
<evidence type="ECO:0000313" key="3">
    <source>
        <dbReference type="Proteomes" id="UP000296159"/>
    </source>
</evidence>
<dbReference type="InterPro" id="IPR017516">
    <property type="entry name" value="AbrB_dup"/>
</dbReference>
<evidence type="ECO:0000313" key="2">
    <source>
        <dbReference type="EMBL" id="PWC19518.1"/>
    </source>
</evidence>
<proteinExistence type="predicted"/>
<accession>A0A2U1UCY6</accession>
<dbReference type="Proteomes" id="UP000296159">
    <property type="component" value="Unassembled WGS sequence"/>
</dbReference>
<keyword evidence="1" id="KW-1133">Transmembrane helix</keyword>
<dbReference type="PANTHER" id="PTHR38457">
    <property type="entry name" value="REGULATOR ABRB-RELATED"/>
    <property type="match status" value="1"/>
</dbReference>
<feature type="transmembrane region" description="Helical" evidence="1">
    <location>
        <begin position="149"/>
        <end position="166"/>
    </location>
</feature>
<comment type="caution">
    <text evidence="2">The sequence shown here is derived from an EMBL/GenBank/DDBJ whole genome shotgun (WGS) entry which is preliminary data.</text>
</comment>
<feature type="transmembrane region" description="Helical" evidence="1">
    <location>
        <begin position="261"/>
        <end position="281"/>
    </location>
</feature>
<name>A0A2U1UCY6_9GAMM</name>
<gene>
    <name evidence="2" type="ORF">DDT56_00645</name>
</gene>
<feature type="transmembrane region" description="Helical" evidence="1">
    <location>
        <begin position="232"/>
        <end position="249"/>
    </location>
</feature>
<keyword evidence="1" id="KW-0472">Membrane</keyword>
<keyword evidence="1" id="KW-0812">Transmembrane</keyword>
<organism evidence="2 3">
    <name type="scientific">Brenneria corticis</name>
    <dbReference type="NCBI Taxonomy" id="2173106"/>
    <lineage>
        <taxon>Bacteria</taxon>
        <taxon>Pseudomonadati</taxon>
        <taxon>Pseudomonadota</taxon>
        <taxon>Gammaproteobacteria</taxon>
        <taxon>Enterobacterales</taxon>
        <taxon>Pectobacteriaceae</taxon>
        <taxon>Brenneria</taxon>
    </lineage>
</organism>
<feature type="transmembrane region" description="Helical" evidence="1">
    <location>
        <begin position="85"/>
        <end position="107"/>
    </location>
</feature>
<evidence type="ECO:0000256" key="1">
    <source>
        <dbReference type="SAM" id="Phobius"/>
    </source>
</evidence>
<reference evidence="2 3" key="1">
    <citation type="submission" date="2018-04" db="EMBL/GenBank/DDBJ databases">
        <title>Brenneria corticis sp.nov.</title>
        <authorList>
            <person name="Li Y."/>
        </authorList>
    </citation>
    <scope>NUCLEOTIDE SEQUENCE [LARGE SCALE GENOMIC DNA]</scope>
    <source>
        <strain evidence="2 3">CFCC 11842</strain>
    </source>
</reference>
<dbReference type="Pfam" id="PF05145">
    <property type="entry name" value="AbrB"/>
    <property type="match status" value="1"/>
</dbReference>
<feature type="transmembrane region" description="Helical" evidence="1">
    <location>
        <begin position="206"/>
        <end position="226"/>
    </location>
</feature>